<dbReference type="InterPro" id="IPR003448">
    <property type="entry name" value="Mopterin_biosynth_MoaE"/>
</dbReference>
<evidence type="ECO:0000256" key="3">
    <source>
        <dbReference type="ARBA" id="ARBA00011950"/>
    </source>
</evidence>
<evidence type="ECO:0000256" key="8">
    <source>
        <dbReference type="ARBA" id="ARBA00029745"/>
    </source>
</evidence>
<comment type="caution">
    <text evidence="13">The sequence shown here is derived from an EMBL/GenBank/DDBJ whole genome shotgun (WGS) entry which is preliminary data.</text>
</comment>
<dbReference type="CDD" id="cd00756">
    <property type="entry name" value="MoaE"/>
    <property type="match status" value="1"/>
</dbReference>
<dbReference type="Proteomes" id="UP001499951">
    <property type="component" value="Unassembled WGS sequence"/>
</dbReference>
<reference evidence="14" key="1">
    <citation type="journal article" date="2019" name="Int. J. Syst. Evol. Microbiol.">
        <title>The Global Catalogue of Microorganisms (GCM) 10K type strain sequencing project: providing services to taxonomists for standard genome sequencing and annotation.</title>
        <authorList>
            <consortium name="The Broad Institute Genomics Platform"/>
            <consortium name="The Broad Institute Genome Sequencing Center for Infectious Disease"/>
            <person name="Wu L."/>
            <person name="Ma J."/>
        </authorList>
    </citation>
    <scope>NUCLEOTIDE SEQUENCE [LARGE SCALE GENOMIC DNA]</scope>
    <source>
        <strain evidence="14">JCM 15089</strain>
    </source>
</reference>
<comment type="catalytic activity">
    <reaction evidence="12">
        <text>2 [molybdopterin-synthase sulfur-carrier protein]-C-terminal-Gly-aminoethanethioate + cyclic pyranopterin phosphate + H2O = molybdopterin + 2 [molybdopterin-synthase sulfur-carrier protein]-C-terminal Gly-Gly + 2 H(+)</text>
        <dbReference type="Rhea" id="RHEA:26333"/>
        <dbReference type="Rhea" id="RHEA-COMP:12202"/>
        <dbReference type="Rhea" id="RHEA-COMP:19907"/>
        <dbReference type="ChEBI" id="CHEBI:15377"/>
        <dbReference type="ChEBI" id="CHEBI:15378"/>
        <dbReference type="ChEBI" id="CHEBI:58698"/>
        <dbReference type="ChEBI" id="CHEBI:59648"/>
        <dbReference type="ChEBI" id="CHEBI:90778"/>
        <dbReference type="ChEBI" id="CHEBI:232372"/>
        <dbReference type="EC" id="2.8.1.12"/>
    </reaction>
</comment>
<protein>
    <recommendedName>
        <fullName evidence="4">Molybdopterin synthase catalytic subunit</fullName>
        <ecNumber evidence="3">2.8.1.12</ecNumber>
    </recommendedName>
    <alternativeName>
        <fullName evidence="10">MPT synthase subunit 2</fullName>
    </alternativeName>
    <alternativeName>
        <fullName evidence="8">Molybdenum cofactor biosynthesis protein E</fullName>
    </alternativeName>
    <alternativeName>
        <fullName evidence="9">Molybdopterin-converting factor large subunit</fullName>
    </alternativeName>
    <alternativeName>
        <fullName evidence="11">Molybdopterin-converting factor subunit 2</fullName>
    </alternativeName>
</protein>
<evidence type="ECO:0000256" key="1">
    <source>
        <dbReference type="ARBA" id="ARBA00005046"/>
    </source>
</evidence>
<evidence type="ECO:0000256" key="12">
    <source>
        <dbReference type="ARBA" id="ARBA00049878"/>
    </source>
</evidence>
<dbReference type="Gene3D" id="3.90.1170.40">
    <property type="entry name" value="Molybdopterin biosynthesis MoaE subunit"/>
    <property type="match status" value="1"/>
</dbReference>
<evidence type="ECO:0000256" key="2">
    <source>
        <dbReference type="ARBA" id="ARBA00005426"/>
    </source>
</evidence>
<proteinExistence type="inferred from homology"/>
<comment type="subunit">
    <text evidence="7">Heterotetramer of 2 MoaD subunits and 2 MoaE subunits. Also stable as homodimer. The enzyme changes between these two forms during catalysis.</text>
</comment>
<evidence type="ECO:0000313" key="14">
    <source>
        <dbReference type="Proteomes" id="UP001499951"/>
    </source>
</evidence>
<dbReference type="PANTHER" id="PTHR23404">
    <property type="entry name" value="MOLYBDOPTERIN SYNTHASE RELATED"/>
    <property type="match status" value="1"/>
</dbReference>
<dbReference type="RefSeq" id="WP_166934483.1">
    <property type="nucleotide sequence ID" value="NZ_BAAADD010000005.1"/>
</dbReference>
<evidence type="ECO:0000256" key="10">
    <source>
        <dbReference type="ARBA" id="ARBA00030781"/>
    </source>
</evidence>
<evidence type="ECO:0000256" key="4">
    <source>
        <dbReference type="ARBA" id="ARBA00013858"/>
    </source>
</evidence>
<comment type="pathway">
    <text evidence="1">Cofactor biosynthesis; molybdopterin biosynthesis.</text>
</comment>
<comment type="similarity">
    <text evidence="2">Belongs to the MoaE family.</text>
</comment>
<organism evidence="13 14">
    <name type="scientific">Rhizomicrobium electricum</name>
    <dbReference type="NCBI Taxonomy" id="480070"/>
    <lineage>
        <taxon>Bacteria</taxon>
        <taxon>Pseudomonadati</taxon>
        <taxon>Pseudomonadota</taxon>
        <taxon>Alphaproteobacteria</taxon>
        <taxon>Micropepsales</taxon>
        <taxon>Micropepsaceae</taxon>
        <taxon>Rhizomicrobium</taxon>
    </lineage>
</organism>
<keyword evidence="14" id="KW-1185">Reference proteome</keyword>
<name>A0ABP3PUS6_9PROT</name>
<evidence type="ECO:0000256" key="5">
    <source>
        <dbReference type="ARBA" id="ARBA00023150"/>
    </source>
</evidence>
<accession>A0ABP3PUS6</accession>
<dbReference type="Pfam" id="PF02391">
    <property type="entry name" value="MoaE"/>
    <property type="match status" value="1"/>
</dbReference>
<evidence type="ECO:0000313" key="13">
    <source>
        <dbReference type="EMBL" id="GAA0572856.1"/>
    </source>
</evidence>
<dbReference type="SUPFAM" id="SSF54690">
    <property type="entry name" value="Molybdopterin synthase subunit MoaE"/>
    <property type="match status" value="1"/>
</dbReference>
<dbReference type="EC" id="2.8.1.12" evidence="3"/>
<evidence type="ECO:0000256" key="7">
    <source>
        <dbReference type="ARBA" id="ARBA00026066"/>
    </source>
</evidence>
<dbReference type="InterPro" id="IPR036563">
    <property type="entry name" value="MoaE_sf"/>
</dbReference>
<sequence length="154" mass="17053">MDIRLAPEPFDPQAEEAAFAAGRRDIGAVVSFTGVCRERTDGEGVGELFLDHYPGFTEKEIARLAADVAARCQCPDIKVIHRVGRLTPGEPIVLVVALSEHRDAAFEAVRLLMDYLKTDAPLWKRETGPNGERWIEPRADDIARRAAAEITDRT</sequence>
<evidence type="ECO:0000256" key="11">
    <source>
        <dbReference type="ARBA" id="ARBA00032474"/>
    </source>
</evidence>
<gene>
    <name evidence="13" type="primary">moaE</name>
    <name evidence="13" type="ORF">GCM10008942_21970</name>
</gene>
<keyword evidence="5" id="KW-0501">Molybdenum cofactor biosynthesis</keyword>
<evidence type="ECO:0000256" key="6">
    <source>
        <dbReference type="ARBA" id="ARBA00025448"/>
    </source>
</evidence>
<comment type="function">
    <text evidence="6">Converts molybdopterin precursor Z into molybdopterin. This requires the incorporation of two sulfur atoms into precursor Z to generate a dithiolene group. The sulfur is provided by MoaD.</text>
</comment>
<dbReference type="EMBL" id="BAAADD010000005">
    <property type="protein sequence ID" value="GAA0572856.1"/>
    <property type="molecule type" value="Genomic_DNA"/>
</dbReference>
<evidence type="ECO:0000256" key="9">
    <source>
        <dbReference type="ARBA" id="ARBA00030407"/>
    </source>
</evidence>